<dbReference type="Pfam" id="PF14520">
    <property type="entry name" value="HHH_5"/>
    <property type="match status" value="1"/>
</dbReference>
<gene>
    <name evidence="2" type="ORF">SAMN06264855_108115</name>
</gene>
<dbReference type="RefSeq" id="WP_089384789.1">
    <property type="nucleotide sequence ID" value="NZ_FZNQ01000008.1"/>
</dbReference>
<keyword evidence="3" id="KW-1185">Reference proteome</keyword>
<feature type="compositionally biased region" description="Basic and acidic residues" evidence="1">
    <location>
        <begin position="237"/>
        <end position="250"/>
    </location>
</feature>
<dbReference type="EMBL" id="FZNQ01000008">
    <property type="protein sequence ID" value="SNR47243.1"/>
    <property type="molecule type" value="Genomic_DNA"/>
</dbReference>
<feature type="region of interest" description="Disordered" evidence="1">
    <location>
        <begin position="51"/>
        <end position="79"/>
    </location>
</feature>
<dbReference type="InterPro" id="IPR010995">
    <property type="entry name" value="DNA_repair_Rad51/TF_NusA_a-hlx"/>
</dbReference>
<accession>A0A238WLR2</accession>
<dbReference type="Proteomes" id="UP000198397">
    <property type="component" value="Unassembled WGS sequence"/>
</dbReference>
<name>A0A238WLR2_HALVU</name>
<dbReference type="Gene3D" id="1.10.150.20">
    <property type="entry name" value="5' to 3' exonuclease, C-terminal subdomain"/>
    <property type="match status" value="1"/>
</dbReference>
<organism evidence="2 3">
    <name type="scientific">Halorubrum vacuolatum</name>
    <name type="common">Natronobacterium vacuolatum</name>
    <dbReference type="NCBI Taxonomy" id="63740"/>
    <lineage>
        <taxon>Archaea</taxon>
        <taxon>Methanobacteriati</taxon>
        <taxon>Methanobacteriota</taxon>
        <taxon>Stenosarchaea group</taxon>
        <taxon>Halobacteria</taxon>
        <taxon>Halobacteriales</taxon>
        <taxon>Haloferacaceae</taxon>
        <taxon>Halorubrum</taxon>
    </lineage>
</organism>
<evidence type="ECO:0000313" key="2">
    <source>
        <dbReference type="EMBL" id="SNR47243.1"/>
    </source>
</evidence>
<protein>
    <recommendedName>
        <fullName evidence="4">Helix-hairpin-helix domain-containing protein</fullName>
    </recommendedName>
</protein>
<dbReference type="GO" id="GO:0000166">
    <property type="term" value="F:nucleotide binding"/>
    <property type="evidence" value="ECO:0007669"/>
    <property type="project" value="InterPro"/>
</dbReference>
<evidence type="ECO:0008006" key="4">
    <source>
        <dbReference type="Google" id="ProtNLM"/>
    </source>
</evidence>
<dbReference type="AlphaFoldDB" id="A0A238WLR2"/>
<sequence length="256" mass="28565">MEYAELMSRVQASLQRGVETVERSRLDREGETRVYLSVESVDVEIPVRPETQAGTEAIRQSESDAGDLDELGVTPGEGDGRLRFSFVPSKVGELDPSPRLPLSYLQGIGEATAERLRRAGVEDVRDLARRDPRAVAVETGLSEARTKRFIDMARHVKLGADSQLAEALVRLNIDRRTLAATPGEELKRTVREAEQKGELSLPQQYRIDDSMLDAVMHRAERTSVLSGDVPERVLEHGAVRESLQTERFEDQNQSTE</sequence>
<evidence type="ECO:0000313" key="3">
    <source>
        <dbReference type="Proteomes" id="UP000198397"/>
    </source>
</evidence>
<proteinExistence type="predicted"/>
<feature type="region of interest" description="Disordered" evidence="1">
    <location>
        <begin position="237"/>
        <end position="256"/>
    </location>
</feature>
<dbReference type="SUPFAM" id="SSF47794">
    <property type="entry name" value="Rad51 N-terminal domain-like"/>
    <property type="match status" value="1"/>
</dbReference>
<reference evidence="2 3" key="1">
    <citation type="submission" date="2017-06" db="EMBL/GenBank/DDBJ databases">
        <authorList>
            <person name="Kim H.J."/>
            <person name="Triplett B.A."/>
        </authorList>
    </citation>
    <scope>NUCLEOTIDE SEQUENCE [LARGE SCALE GENOMIC DNA]</scope>
    <source>
        <strain evidence="2 3">DSM 8800</strain>
    </source>
</reference>
<evidence type="ECO:0000256" key="1">
    <source>
        <dbReference type="SAM" id="MobiDB-lite"/>
    </source>
</evidence>